<feature type="domain" description="RNA polymerase sigma-70 region 2" evidence="7">
    <location>
        <begin position="68"/>
        <end position="127"/>
    </location>
</feature>
<sequence>MQRPAIRITSSPSAPVSKNRRSSPQIFPRFGATVASLCCVSGRSSLRGEWVGVTEEDYQAFYASTFARLVGQVYLLTGDFAEAQDAVQEAFVRAWSRRRRFADGDEPEAWIRTVARRVAVSRWRSARSGLAAWRRRGPVQHVPAPGVETPLIVAALQRLPEEQRRAIVLHHLCDRSVEQVAAEMGVPSGTVKARLSRGRTALRQILDEADASHQWSRTGSGSTPHAGEPRSGTPGRSDRPDDITTLERRHA</sequence>
<dbReference type="PANTHER" id="PTHR43133">
    <property type="entry name" value="RNA POLYMERASE ECF-TYPE SIGMA FACTO"/>
    <property type="match status" value="1"/>
</dbReference>
<dbReference type="Proteomes" id="UP000402241">
    <property type="component" value="Chromosome"/>
</dbReference>
<dbReference type="InterPro" id="IPR007627">
    <property type="entry name" value="RNA_pol_sigma70_r2"/>
</dbReference>
<dbReference type="InterPro" id="IPR013325">
    <property type="entry name" value="RNA_pol_sigma_r2"/>
</dbReference>
<evidence type="ECO:0000256" key="2">
    <source>
        <dbReference type="ARBA" id="ARBA00023015"/>
    </source>
</evidence>
<evidence type="ECO:0000256" key="4">
    <source>
        <dbReference type="ARBA" id="ARBA00023125"/>
    </source>
</evidence>
<evidence type="ECO:0000256" key="5">
    <source>
        <dbReference type="ARBA" id="ARBA00023163"/>
    </source>
</evidence>
<dbReference type="EMBL" id="CP045309">
    <property type="protein sequence ID" value="QGL49876.1"/>
    <property type="molecule type" value="Genomic_DNA"/>
</dbReference>
<comment type="similarity">
    <text evidence="1">Belongs to the sigma-70 factor family. ECF subfamily.</text>
</comment>
<keyword evidence="4" id="KW-0238">DNA-binding</keyword>
<dbReference type="PANTHER" id="PTHR43133:SF50">
    <property type="entry name" value="ECF RNA POLYMERASE SIGMA FACTOR SIGM"/>
    <property type="match status" value="1"/>
</dbReference>
<evidence type="ECO:0000256" key="1">
    <source>
        <dbReference type="ARBA" id="ARBA00010641"/>
    </source>
</evidence>
<gene>
    <name evidence="9" type="ORF">GCE86_24310</name>
</gene>
<evidence type="ECO:0000259" key="8">
    <source>
        <dbReference type="Pfam" id="PF08281"/>
    </source>
</evidence>
<dbReference type="SUPFAM" id="SSF88659">
    <property type="entry name" value="Sigma3 and sigma4 domains of RNA polymerase sigma factors"/>
    <property type="match status" value="1"/>
</dbReference>
<protein>
    <submittedName>
        <fullName evidence="9">SigE family RNA polymerase sigma factor</fullName>
    </submittedName>
</protein>
<evidence type="ECO:0000256" key="3">
    <source>
        <dbReference type="ARBA" id="ARBA00023082"/>
    </source>
</evidence>
<keyword evidence="5" id="KW-0804">Transcription</keyword>
<feature type="domain" description="RNA polymerase sigma factor 70 region 4 type 2" evidence="8">
    <location>
        <begin position="152"/>
        <end position="202"/>
    </location>
</feature>
<name>A0ABX6E6V6_9ACTN</name>
<dbReference type="InterPro" id="IPR014325">
    <property type="entry name" value="RNA_pol_sigma-E_actinobac"/>
</dbReference>
<evidence type="ECO:0000256" key="6">
    <source>
        <dbReference type="SAM" id="MobiDB-lite"/>
    </source>
</evidence>
<dbReference type="Pfam" id="PF04542">
    <property type="entry name" value="Sigma70_r2"/>
    <property type="match status" value="1"/>
</dbReference>
<dbReference type="Pfam" id="PF08281">
    <property type="entry name" value="Sigma70_r4_2"/>
    <property type="match status" value="1"/>
</dbReference>
<dbReference type="CDD" id="cd06171">
    <property type="entry name" value="Sigma70_r4"/>
    <property type="match status" value="1"/>
</dbReference>
<evidence type="ECO:0000313" key="9">
    <source>
        <dbReference type="EMBL" id="QGL49876.1"/>
    </source>
</evidence>
<dbReference type="InterPro" id="IPR036388">
    <property type="entry name" value="WH-like_DNA-bd_sf"/>
</dbReference>
<organism evidence="9 10">
    <name type="scientific">Micromonospora terminaliae</name>
    <dbReference type="NCBI Taxonomy" id="1914461"/>
    <lineage>
        <taxon>Bacteria</taxon>
        <taxon>Bacillati</taxon>
        <taxon>Actinomycetota</taxon>
        <taxon>Actinomycetes</taxon>
        <taxon>Micromonosporales</taxon>
        <taxon>Micromonosporaceae</taxon>
        <taxon>Micromonospora</taxon>
    </lineage>
</organism>
<dbReference type="SUPFAM" id="SSF88946">
    <property type="entry name" value="Sigma2 domain of RNA polymerase sigma factors"/>
    <property type="match status" value="1"/>
</dbReference>
<reference evidence="9 10" key="1">
    <citation type="submission" date="2019-10" db="EMBL/GenBank/DDBJ databases">
        <title>Genome Sequence of Micromonospora terminaliae DSM 101760.</title>
        <authorList>
            <person name="Guo L."/>
        </authorList>
    </citation>
    <scope>NUCLEOTIDE SEQUENCE [LARGE SCALE GENOMIC DNA]</scope>
    <source>
        <strain evidence="9 10">DSM 101760</strain>
    </source>
</reference>
<dbReference type="InterPro" id="IPR013324">
    <property type="entry name" value="RNA_pol_sigma_r3/r4-like"/>
</dbReference>
<keyword evidence="3" id="KW-0731">Sigma factor</keyword>
<dbReference type="NCBIfam" id="TIGR02983">
    <property type="entry name" value="SigE-fam_strep"/>
    <property type="match status" value="1"/>
</dbReference>
<keyword evidence="2" id="KW-0805">Transcription regulation</keyword>
<dbReference type="Gene3D" id="1.10.1740.10">
    <property type="match status" value="1"/>
</dbReference>
<dbReference type="InterPro" id="IPR039425">
    <property type="entry name" value="RNA_pol_sigma-70-like"/>
</dbReference>
<dbReference type="Gene3D" id="1.10.10.10">
    <property type="entry name" value="Winged helix-like DNA-binding domain superfamily/Winged helix DNA-binding domain"/>
    <property type="match status" value="1"/>
</dbReference>
<evidence type="ECO:0000259" key="7">
    <source>
        <dbReference type="Pfam" id="PF04542"/>
    </source>
</evidence>
<proteinExistence type="inferred from homology"/>
<feature type="compositionally biased region" description="Basic and acidic residues" evidence="6">
    <location>
        <begin position="236"/>
        <end position="251"/>
    </location>
</feature>
<keyword evidence="10" id="KW-1185">Reference proteome</keyword>
<feature type="region of interest" description="Disordered" evidence="6">
    <location>
        <begin position="208"/>
        <end position="251"/>
    </location>
</feature>
<accession>A0ABX6E6V6</accession>
<dbReference type="InterPro" id="IPR013249">
    <property type="entry name" value="RNA_pol_sigma70_r4_t2"/>
</dbReference>
<feature type="compositionally biased region" description="Polar residues" evidence="6">
    <location>
        <begin position="213"/>
        <end position="223"/>
    </location>
</feature>
<feature type="region of interest" description="Disordered" evidence="6">
    <location>
        <begin position="1"/>
        <end position="22"/>
    </location>
</feature>
<evidence type="ECO:0000313" key="10">
    <source>
        <dbReference type="Proteomes" id="UP000402241"/>
    </source>
</evidence>